<proteinExistence type="predicted"/>
<protein>
    <submittedName>
        <fullName evidence="3">Uncharacterized protein</fullName>
    </submittedName>
</protein>
<dbReference type="Proteomes" id="UP000799538">
    <property type="component" value="Unassembled WGS sequence"/>
</dbReference>
<organism evidence="3 4">
    <name type="scientific">Elsinoe ampelina</name>
    <dbReference type="NCBI Taxonomy" id="302913"/>
    <lineage>
        <taxon>Eukaryota</taxon>
        <taxon>Fungi</taxon>
        <taxon>Dikarya</taxon>
        <taxon>Ascomycota</taxon>
        <taxon>Pezizomycotina</taxon>
        <taxon>Dothideomycetes</taxon>
        <taxon>Dothideomycetidae</taxon>
        <taxon>Myriangiales</taxon>
        <taxon>Elsinoaceae</taxon>
        <taxon>Elsinoe</taxon>
    </lineage>
</organism>
<dbReference type="EMBL" id="ML992544">
    <property type="protein sequence ID" value="KAF2218453.1"/>
    <property type="molecule type" value="Genomic_DNA"/>
</dbReference>
<feature type="compositionally biased region" description="Basic and acidic residues" evidence="1">
    <location>
        <begin position="292"/>
        <end position="303"/>
    </location>
</feature>
<reference evidence="4" key="1">
    <citation type="journal article" date="2020" name="Stud. Mycol.">
        <title>101 Dothideomycetes genomes: A test case for predicting lifestyles and emergence of pathogens.</title>
        <authorList>
            <person name="Haridas S."/>
            <person name="Albert R."/>
            <person name="Binder M."/>
            <person name="Bloem J."/>
            <person name="LaButti K."/>
            <person name="Salamov A."/>
            <person name="Andreopoulos B."/>
            <person name="Baker S."/>
            <person name="Barry K."/>
            <person name="Bills G."/>
            <person name="Bluhm B."/>
            <person name="Cannon C."/>
            <person name="Castanera R."/>
            <person name="Culley D."/>
            <person name="Daum C."/>
            <person name="Ezra D."/>
            <person name="Gonzalez J."/>
            <person name="Henrissat B."/>
            <person name="Kuo A."/>
            <person name="Liang C."/>
            <person name="Lipzen A."/>
            <person name="Lutzoni F."/>
            <person name="Magnuson J."/>
            <person name="Mondo S."/>
            <person name="Nolan M."/>
            <person name="Ohm R."/>
            <person name="Pangilinan J."/>
            <person name="Park H.-J."/>
            <person name="Ramirez L."/>
            <person name="Alfaro M."/>
            <person name="Sun H."/>
            <person name="Tritt A."/>
            <person name="Yoshinaga Y."/>
            <person name="Zwiers L.-H."/>
            <person name="Turgeon B."/>
            <person name="Goodwin S."/>
            <person name="Spatafora J."/>
            <person name="Crous P."/>
            <person name="Grigoriev I."/>
        </authorList>
    </citation>
    <scope>NUCLEOTIDE SEQUENCE [LARGE SCALE GENOMIC DNA]</scope>
    <source>
        <strain evidence="4">CECT 20119</strain>
    </source>
</reference>
<feature type="transmembrane region" description="Helical" evidence="2">
    <location>
        <begin position="128"/>
        <end position="156"/>
    </location>
</feature>
<accession>A0A6A6FYI2</accession>
<dbReference type="OrthoDB" id="3853633at2759"/>
<keyword evidence="2" id="KW-1133">Transmembrane helix</keyword>
<evidence type="ECO:0000256" key="1">
    <source>
        <dbReference type="SAM" id="MobiDB-lite"/>
    </source>
</evidence>
<gene>
    <name evidence="3" type="ORF">BDZ85DRAFT_93068</name>
</gene>
<feature type="region of interest" description="Disordered" evidence="1">
    <location>
        <begin position="251"/>
        <end position="303"/>
    </location>
</feature>
<sequence length="303" mass="34394">MKHYHEDDLLLTWSRHLTAVHTFLTPATMGFQQTLRLVQMTRAITIVSSCISVIMFAFIVDMRYGARKNFAHQVQQALPGIFESKTPTRSAFGSLALLGLALSLIWNGLCMFDLCVKKHYRFDRRICIFVDIFVAIALLITGFLNFGFDCILYFALDIAPKSQMRLEIAAIIFLATSCLLHFGFFCYGCKDPAAHALEFEHVPLEPTSPMLLNRDFDPEYTRSRGNTLERQANGLVEIDLGKKVQIIKVQQKMDAARTPPRTPREDDNKRSGFVGTPAQISQGHPQEASPFLDDRHQHGQEWI</sequence>
<keyword evidence="2" id="KW-0472">Membrane</keyword>
<evidence type="ECO:0000256" key="2">
    <source>
        <dbReference type="SAM" id="Phobius"/>
    </source>
</evidence>
<keyword evidence="2" id="KW-0812">Transmembrane</keyword>
<dbReference type="AlphaFoldDB" id="A0A6A6FYI2"/>
<keyword evidence="4" id="KW-1185">Reference proteome</keyword>
<feature type="transmembrane region" description="Helical" evidence="2">
    <location>
        <begin position="43"/>
        <end position="60"/>
    </location>
</feature>
<feature type="transmembrane region" description="Helical" evidence="2">
    <location>
        <begin position="168"/>
        <end position="187"/>
    </location>
</feature>
<name>A0A6A6FYI2_9PEZI</name>
<evidence type="ECO:0000313" key="4">
    <source>
        <dbReference type="Proteomes" id="UP000799538"/>
    </source>
</evidence>
<evidence type="ECO:0000313" key="3">
    <source>
        <dbReference type="EMBL" id="KAF2218453.1"/>
    </source>
</evidence>